<dbReference type="SMART" id="SM00835">
    <property type="entry name" value="Cupin_1"/>
    <property type="match status" value="1"/>
</dbReference>
<dbReference type="InParanoid" id="A0A1Y2AQC7"/>
<evidence type="ECO:0000313" key="2">
    <source>
        <dbReference type="EMBL" id="ORY24789.1"/>
    </source>
</evidence>
<organism evidence="2 3">
    <name type="scientific">Naematelia encephala</name>
    <dbReference type="NCBI Taxonomy" id="71784"/>
    <lineage>
        <taxon>Eukaryota</taxon>
        <taxon>Fungi</taxon>
        <taxon>Dikarya</taxon>
        <taxon>Basidiomycota</taxon>
        <taxon>Agaricomycotina</taxon>
        <taxon>Tremellomycetes</taxon>
        <taxon>Tremellales</taxon>
        <taxon>Naemateliaceae</taxon>
        <taxon>Naematelia</taxon>
    </lineage>
</organism>
<gene>
    <name evidence="2" type="ORF">BCR39DRAFT_545943</name>
</gene>
<accession>A0A1Y2AQC7</accession>
<dbReference type="Proteomes" id="UP000193986">
    <property type="component" value="Unassembled WGS sequence"/>
</dbReference>
<feature type="domain" description="Cupin type-1" evidence="1">
    <location>
        <begin position="58"/>
        <end position="166"/>
    </location>
</feature>
<sequence length="203" mass="22188">MKPNGEFCHSLLDLTYSDGLLDKNMTRPVSLSSLKVTKHHIPAYGSFPNTSLQHHPLLIYHGCFPSSVTASSVEAHLTSTGVVAPAWRFPMYRQHHYHSTTHEVLVVTSGAARLCFGGGGNPGKVEQQVDQGDVMVVPAGVAHAMIEDHGGFQMVGSYPVGGEQWDMCTGEEGEKGEAWKRIQKLRWFDRDPVYGDQGPTISA</sequence>
<evidence type="ECO:0000259" key="1">
    <source>
        <dbReference type="SMART" id="SM00835"/>
    </source>
</evidence>
<name>A0A1Y2AQC7_9TREE</name>
<protein>
    <submittedName>
        <fullName evidence="2">RmlC-like cupin domain-containing protein</fullName>
    </submittedName>
</protein>
<dbReference type="SUPFAM" id="SSF51182">
    <property type="entry name" value="RmlC-like cupins"/>
    <property type="match status" value="1"/>
</dbReference>
<keyword evidence="3" id="KW-1185">Reference proteome</keyword>
<dbReference type="InterPro" id="IPR014710">
    <property type="entry name" value="RmlC-like_jellyroll"/>
</dbReference>
<reference evidence="2 3" key="1">
    <citation type="submission" date="2016-07" db="EMBL/GenBank/DDBJ databases">
        <title>Pervasive Adenine N6-methylation of Active Genes in Fungi.</title>
        <authorList>
            <consortium name="DOE Joint Genome Institute"/>
            <person name="Mondo S.J."/>
            <person name="Dannebaum R.O."/>
            <person name="Kuo R.C."/>
            <person name="Labutti K."/>
            <person name="Haridas S."/>
            <person name="Kuo A."/>
            <person name="Salamov A."/>
            <person name="Ahrendt S.R."/>
            <person name="Lipzen A."/>
            <person name="Sullivan W."/>
            <person name="Andreopoulos W.B."/>
            <person name="Clum A."/>
            <person name="Lindquist E."/>
            <person name="Daum C."/>
            <person name="Ramamoorthy G.K."/>
            <person name="Gryganskyi A."/>
            <person name="Culley D."/>
            <person name="Magnuson J.K."/>
            <person name="James T.Y."/>
            <person name="O'Malley M.A."/>
            <person name="Stajich J.E."/>
            <person name="Spatafora J.W."/>
            <person name="Visel A."/>
            <person name="Grigoriev I.V."/>
        </authorList>
    </citation>
    <scope>NUCLEOTIDE SEQUENCE [LARGE SCALE GENOMIC DNA]</scope>
    <source>
        <strain evidence="2 3">68-887.2</strain>
    </source>
</reference>
<dbReference type="InterPro" id="IPR006045">
    <property type="entry name" value="Cupin_1"/>
</dbReference>
<proteinExistence type="predicted"/>
<dbReference type="InterPro" id="IPR014500">
    <property type="entry name" value="UCP019307_cupin"/>
</dbReference>
<dbReference type="CDD" id="cd02219">
    <property type="entry name" value="cupin_YjlB-like"/>
    <property type="match status" value="1"/>
</dbReference>
<dbReference type="PANTHER" id="PTHR36448:SF3">
    <property type="entry name" value="CUPIN TYPE-2 DOMAIN-CONTAINING PROTEIN"/>
    <property type="match status" value="1"/>
</dbReference>
<dbReference type="AlphaFoldDB" id="A0A1Y2AQC7"/>
<dbReference type="OrthoDB" id="2446447at2759"/>
<dbReference type="PANTHER" id="PTHR36448">
    <property type="entry name" value="BLR7373 PROTEIN"/>
    <property type="match status" value="1"/>
</dbReference>
<comment type="caution">
    <text evidence="2">The sequence shown here is derived from an EMBL/GenBank/DDBJ whole genome shotgun (WGS) entry which is preliminary data.</text>
</comment>
<dbReference type="InterPro" id="IPR047121">
    <property type="entry name" value="YjiB-like"/>
</dbReference>
<dbReference type="Pfam" id="PF00190">
    <property type="entry name" value="Cupin_1"/>
    <property type="match status" value="1"/>
</dbReference>
<dbReference type="InterPro" id="IPR011051">
    <property type="entry name" value="RmlC_Cupin_sf"/>
</dbReference>
<dbReference type="PIRSF" id="PIRSF019307">
    <property type="entry name" value="UCP019307"/>
    <property type="match status" value="1"/>
</dbReference>
<dbReference type="EMBL" id="MCFC01000064">
    <property type="protein sequence ID" value="ORY24789.1"/>
    <property type="molecule type" value="Genomic_DNA"/>
</dbReference>
<evidence type="ECO:0000313" key="3">
    <source>
        <dbReference type="Proteomes" id="UP000193986"/>
    </source>
</evidence>
<dbReference type="Gene3D" id="2.60.120.10">
    <property type="entry name" value="Jelly Rolls"/>
    <property type="match status" value="1"/>
</dbReference>